<dbReference type="Pfam" id="PF06055">
    <property type="entry name" value="ExoD"/>
    <property type="match status" value="1"/>
</dbReference>
<keyword evidence="1" id="KW-0812">Transmembrane</keyword>
<gene>
    <name evidence="2" type="ORF">HKBW3S25_01786</name>
</gene>
<dbReference type="Proteomes" id="UP000543224">
    <property type="component" value="Unassembled WGS sequence"/>
</dbReference>
<organism evidence="2 3">
    <name type="scientific">Candidatus Hakubella thermalkaliphila</name>
    <dbReference type="NCBI Taxonomy" id="2754717"/>
    <lineage>
        <taxon>Bacteria</taxon>
        <taxon>Bacillati</taxon>
        <taxon>Actinomycetota</taxon>
        <taxon>Actinomycetota incertae sedis</taxon>
        <taxon>Candidatus Hakubellales</taxon>
        <taxon>Candidatus Hakubellaceae</taxon>
        <taxon>Candidatus Hakubella</taxon>
    </lineage>
</organism>
<evidence type="ECO:0000313" key="2">
    <source>
        <dbReference type="EMBL" id="GFP26295.1"/>
    </source>
</evidence>
<dbReference type="EMBL" id="BLRX01000502">
    <property type="protein sequence ID" value="GFP26295.1"/>
    <property type="molecule type" value="Genomic_DNA"/>
</dbReference>
<feature type="transmembrane region" description="Helical" evidence="1">
    <location>
        <begin position="63"/>
        <end position="85"/>
    </location>
</feature>
<reference evidence="2 3" key="1">
    <citation type="journal article" date="2020" name="Front. Microbiol.">
        <title>Single-cell genomics of novel Actinobacteria with the Wood-Ljungdahl pathway discovered in a serpentinizing system.</title>
        <authorList>
            <person name="Merino N."/>
            <person name="Kawai M."/>
            <person name="Boyd E.S."/>
            <person name="Colman D.R."/>
            <person name="McGlynn S.E."/>
            <person name="Nealson K.H."/>
            <person name="Kurokawa K."/>
            <person name="Hongoh Y."/>
        </authorList>
    </citation>
    <scope>NUCLEOTIDE SEQUENCE [LARGE SCALE GENOMIC DNA]</scope>
    <source>
        <strain evidence="2 3">S25</strain>
    </source>
</reference>
<evidence type="ECO:0000313" key="3">
    <source>
        <dbReference type="Proteomes" id="UP000543224"/>
    </source>
</evidence>
<protein>
    <submittedName>
        <fullName evidence="2">Uncharacterized protein</fullName>
    </submittedName>
</protein>
<name>A0A6V8P1B4_9ACTN</name>
<dbReference type="PANTHER" id="PTHR41795:SF1">
    <property type="entry name" value="EXOPOLYSACCHARIDE SYNTHESIS PROTEIN"/>
    <property type="match status" value="1"/>
</dbReference>
<feature type="transmembrane region" description="Helical" evidence="1">
    <location>
        <begin position="40"/>
        <end position="57"/>
    </location>
</feature>
<dbReference type="InterPro" id="IPR010331">
    <property type="entry name" value="ExoD"/>
</dbReference>
<dbReference type="PANTHER" id="PTHR41795">
    <property type="entry name" value="EXOPOLYSACCHARIDE SYNTHESIS PROTEIN"/>
    <property type="match status" value="1"/>
</dbReference>
<keyword evidence="1" id="KW-0472">Membrane</keyword>
<dbReference type="AlphaFoldDB" id="A0A6V8P1B4"/>
<accession>A0A6V8P1B4</accession>
<sequence length="124" mass="13927">MVFLTEQNILLSDLLQSALDVHNNDSLSIGELMNRIAERGFGLLFVILALPMLFPLLPPGSAATIGFIYILIGGQMLFGCTSPWLPQRARSYHLSEQTANKLRERSVRVFKIIERFFVSALAIY</sequence>
<proteinExistence type="predicted"/>
<keyword evidence="1" id="KW-1133">Transmembrane helix</keyword>
<evidence type="ECO:0000256" key="1">
    <source>
        <dbReference type="SAM" id="Phobius"/>
    </source>
</evidence>
<comment type="caution">
    <text evidence="2">The sequence shown here is derived from an EMBL/GenBank/DDBJ whole genome shotgun (WGS) entry which is preliminary data.</text>
</comment>